<geneLocation type="plasmid" evidence="1 2">
    <name>pROB01</name>
</geneLocation>
<protein>
    <recommendedName>
        <fullName evidence="3">LGFP repeat-containing protein</fullName>
    </recommendedName>
</protein>
<proteinExistence type="predicted"/>
<evidence type="ECO:0008006" key="3">
    <source>
        <dbReference type="Google" id="ProtNLM"/>
    </source>
</evidence>
<gene>
    <name evidence="1" type="ordered locus">ROP_pROB01-05700</name>
</gene>
<evidence type="ECO:0000313" key="2">
    <source>
        <dbReference type="Proteomes" id="UP000002212"/>
    </source>
</evidence>
<dbReference type="InterPro" id="IPR013207">
    <property type="entry name" value="LGFP"/>
</dbReference>
<keyword evidence="1" id="KW-0614">Plasmid</keyword>
<dbReference type="PATRIC" id="fig|632772.20.peg.8341"/>
<name>C1BCL4_RHOOB</name>
<dbReference type="HOGENOM" id="CLU_1401515_0_0_11"/>
<dbReference type="KEGG" id="rop:ROP_pROB01-05700"/>
<reference evidence="1 2" key="1">
    <citation type="submission" date="2009-03" db="EMBL/GenBank/DDBJ databases">
        <title>Comparison of the complete genome sequences of Rhodococcus erythropolis PR4 and Rhodococcus opacus B4.</title>
        <authorList>
            <person name="Takarada H."/>
            <person name="Sekine M."/>
            <person name="Hosoyama A."/>
            <person name="Yamada R."/>
            <person name="Fujisawa T."/>
            <person name="Omata S."/>
            <person name="Shimizu A."/>
            <person name="Tsukatani N."/>
            <person name="Tanikawa S."/>
            <person name="Fujita N."/>
            <person name="Harayama S."/>
        </authorList>
    </citation>
    <scope>NUCLEOTIDE SEQUENCE [LARGE SCALE GENOMIC DNA]</scope>
    <source>
        <strain evidence="1 2">B4</strain>
        <plasmid evidence="1 2">pROB01</plasmid>
    </source>
</reference>
<dbReference type="AlphaFoldDB" id="C1BCL4"/>
<dbReference type="Proteomes" id="UP000002212">
    <property type="component" value="Plasmid pROB01"/>
</dbReference>
<evidence type="ECO:0000313" key="1">
    <source>
        <dbReference type="EMBL" id="BAH56069.1"/>
    </source>
</evidence>
<dbReference type="Pfam" id="PF08310">
    <property type="entry name" value="LGFP"/>
    <property type="match status" value="2"/>
</dbReference>
<accession>C1BCL4</accession>
<dbReference type="EMBL" id="AP011116">
    <property type="protein sequence ID" value="BAH56069.1"/>
    <property type="molecule type" value="Genomic_DNA"/>
</dbReference>
<organism evidence="1 2">
    <name type="scientific">Rhodococcus opacus (strain B4)</name>
    <dbReference type="NCBI Taxonomy" id="632772"/>
    <lineage>
        <taxon>Bacteria</taxon>
        <taxon>Bacillati</taxon>
        <taxon>Actinomycetota</taxon>
        <taxon>Actinomycetes</taxon>
        <taxon>Mycobacteriales</taxon>
        <taxon>Nocardiaceae</taxon>
        <taxon>Rhodococcus</taxon>
    </lineage>
</organism>
<sequence length="194" mass="21532">MSRAAAGCQVFWPAPFEVCGAILDKYNSLGGPNSFLLFPKSNELVNPDGYGRRSEFMGGHIYWSGATGAHFVAHDFLTKWGNVGYEGGFMKYPVTDEIVNPDGTGRRQVFQDGVIYWHPSTGAHVIHGRILQKWAEVGYETGEFGYPTSDEMASTGWWATQSQIEQRFQRGAMFYNGPTDSVILANFKVEVTAN</sequence>